<comment type="subcellular location">
    <subcellularLocation>
        <location evidence="1">Nucleus</location>
        <location evidence="1">Nucleolus</location>
    </subcellularLocation>
</comment>
<dbReference type="Proteomes" id="UP000076078">
    <property type="component" value="Unassembled WGS sequence"/>
</dbReference>
<protein>
    <submittedName>
        <fullName evidence="10">WD40 repeat-containing protein</fullName>
    </submittedName>
</protein>
<evidence type="ECO:0000256" key="5">
    <source>
        <dbReference type="ARBA" id="ARBA00022737"/>
    </source>
</evidence>
<dbReference type="GO" id="GO:2000234">
    <property type="term" value="P:positive regulation of rRNA processing"/>
    <property type="evidence" value="ECO:0007669"/>
    <property type="project" value="TreeGrafter"/>
</dbReference>
<dbReference type="Pfam" id="PF23769">
    <property type="entry name" value="Beta-prop_WDR75_2nd"/>
    <property type="match status" value="1"/>
</dbReference>
<dbReference type="EMBL" id="LODT01000001">
    <property type="protein sequence ID" value="KYR03018.1"/>
    <property type="molecule type" value="Genomic_DNA"/>
</dbReference>
<keyword evidence="6" id="KW-0804">Transcription</keyword>
<evidence type="ECO:0000256" key="6">
    <source>
        <dbReference type="ARBA" id="ARBA00023163"/>
    </source>
</evidence>
<evidence type="ECO:0000256" key="8">
    <source>
        <dbReference type="SAM" id="MobiDB-lite"/>
    </source>
</evidence>
<feature type="compositionally biased region" description="Low complexity" evidence="8">
    <location>
        <begin position="701"/>
        <end position="713"/>
    </location>
</feature>
<dbReference type="GO" id="GO:0003723">
    <property type="term" value="F:RNA binding"/>
    <property type="evidence" value="ECO:0007669"/>
    <property type="project" value="InterPro"/>
</dbReference>
<dbReference type="AlphaFoldDB" id="A0A152A9W9"/>
<dbReference type="InterPro" id="IPR057644">
    <property type="entry name" value="Beta-prop_WDR75_2nd"/>
</dbReference>
<evidence type="ECO:0000256" key="4">
    <source>
        <dbReference type="ARBA" id="ARBA00022574"/>
    </source>
</evidence>
<dbReference type="PANTHER" id="PTHR44215">
    <property type="entry name" value="WD REPEAT-CONTAINING PROTEIN 75"/>
    <property type="match status" value="1"/>
</dbReference>
<evidence type="ECO:0000313" key="11">
    <source>
        <dbReference type="Proteomes" id="UP000076078"/>
    </source>
</evidence>
<keyword evidence="11" id="KW-1185">Reference proteome</keyword>
<keyword evidence="7" id="KW-0539">Nucleus</keyword>
<feature type="region of interest" description="Disordered" evidence="8">
    <location>
        <begin position="701"/>
        <end position="721"/>
    </location>
</feature>
<dbReference type="OMA" id="SCTAFNW"/>
<dbReference type="InterPro" id="IPR053826">
    <property type="entry name" value="WDR75"/>
</dbReference>
<feature type="compositionally biased region" description="Basic and acidic residues" evidence="8">
    <location>
        <begin position="802"/>
        <end position="827"/>
    </location>
</feature>
<keyword evidence="5" id="KW-0677">Repeat</keyword>
<dbReference type="GO" id="GO:0032040">
    <property type="term" value="C:small-subunit processome"/>
    <property type="evidence" value="ECO:0007669"/>
    <property type="project" value="InterPro"/>
</dbReference>
<comment type="caution">
    <text evidence="10">The sequence shown here is derived from an EMBL/GenBank/DDBJ whole genome shotgun (WGS) entry which is preliminary data.</text>
</comment>
<dbReference type="FunCoup" id="A0A152A9W9">
    <property type="interactions" value="176"/>
</dbReference>
<accession>A0A152A9W9</accession>
<feature type="domain" description="WD repeat-containing protein 75 second beta-propeller" evidence="9">
    <location>
        <begin position="428"/>
        <end position="619"/>
    </location>
</feature>
<dbReference type="GO" id="GO:0045943">
    <property type="term" value="P:positive regulation of transcription by RNA polymerase I"/>
    <property type="evidence" value="ECO:0007669"/>
    <property type="project" value="InterPro"/>
</dbReference>
<feature type="compositionally biased region" description="Polar residues" evidence="8">
    <location>
        <begin position="782"/>
        <end position="801"/>
    </location>
</feature>
<proteinExistence type="predicted"/>
<dbReference type="SUPFAM" id="SSF69322">
    <property type="entry name" value="Tricorn protease domain 2"/>
    <property type="match status" value="1"/>
</dbReference>
<dbReference type="InParanoid" id="A0A152A9W9"/>
<dbReference type="OrthoDB" id="4096at2759"/>
<dbReference type="InterPro" id="IPR036322">
    <property type="entry name" value="WD40_repeat_dom_sf"/>
</dbReference>
<dbReference type="Gene3D" id="2.130.10.10">
    <property type="entry name" value="YVTN repeat-like/Quinoprotein amine dehydrogenase"/>
    <property type="match status" value="2"/>
</dbReference>
<evidence type="ECO:0000256" key="3">
    <source>
        <dbReference type="ARBA" id="ARBA00022552"/>
    </source>
</evidence>
<dbReference type="InterPro" id="IPR015943">
    <property type="entry name" value="WD40/YVTN_repeat-like_dom_sf"/>
</dbReference>
<evidence type="ECO:0000259" key="9">
    <source>
        <dbReference type="Pfam" id="PF23769"/>
    </source>
</evidence>
<evidence type="ECO:0000256" key="1">
    <source>
        <dbReference type="ARBA" id="ARBA00004604"/>
    </source>
</evidence>
<organism evidence="10 11">
    <name type="scientific">Tieghemostelium lacteum</name>
    <name type="common">Slime mold</name>
    <name type="synonym">Dictyostelium lacteum</name>
    <dbReference type="NCBI Taxonomy" id="361077"/>
    <lineage>
        <taxon>Eukaryota</taxon>
        <taxon>Amoebozoa</taxon>
        <taxon>Evosea</taxon>
        <taxon>Eumycetozoa</taxon>
        <taxon>Dictyostelia</taxon>
        <taxon>Dictyosteliales</taxon>
        <taxon>Raperosteliaceae</taxon>
        <taxon>Tieghemostelium</taxon>
    </lineage>
</organism>
<name>A0A152A9W9_TIELA</name>
<dbReference type="PANTHER" id="PTHR44215:SF1">
    <property type="entry name" value="WD REPEAT-CONTAINING PROTEIN 75"/>
    <property type="match status" value="1"/>
</dbReference>
<keyword evidence="4" id="KW-0853">WD repeat</keyword>
<sequence>METKNLWKRIETLKGGSIVNIKPIFIDTEQLLIANENNIKIYNVNNLSLPTVIVSIEEDDRILQMVTKRSNNSNVQKIYVSTLQGYIYTFDVKKNILDKIKSTGKNGDCLISLKPNQKLRDLKVNPTNENQLFLLYNDSVEVLSLVRDSNTVSDRKVIYKLSNENSIDKKSKEGLKQFALSPDGKLIAVLIGKLQIILIDTSGQSQLQRPFVSEFQISIMCFMPKIHTQKDNDNVLVFGNAIGRINYVSISIQLPIDQLKITNYVHWHKGIINAMEYAQDGSSLYTGGFENTVLISQNSIRKKDFVSGLEGVIKHISLDYENKRAAVCLDTNAIAIVNLSNKLILKLLRYIQPQTSTSQLLPDPRSQLMVNSSTGNIQFFNYQNNSVQKEITVVPPLNSMLSTEVTKSLSKRQKKGILVDQSIVQCFSLHPTLPLLATFESGPIHAIVPTQHLKFWQYTDTGYQCLFSIAQPHYTQITAMAFHPSLPTLLTQSKNDFKLWSQEKDRKIGGQQHANKVYWTCAYQGSYKNLDCSSTPCFSPDGSVFTVSFQHVSVVWSLQEFHLLQVFTSLRQNTVVQFQSIIKSQSRYQMLLLYSDHSSAIWDIESNSLVTVANLHILHAAVDQDQYCYLIKSDNGERLLIYNTETHKLVHQIDLSSSWSTREMIFDRSRVILRNFENLMIGYEIVNSESAQTQPIPTTLQLTKKQQKQQQQKVQKDKKRTLADLQRDEMQEDADQTAPSTSSSTVINTQSAITSLFSGASHIIPSVGSLFNKFMDSMLTTKSNQTSDNVNQNKDLSQSPDLHQKEKEKDSKTKKIKLDNSENKDNNRFSNMSEFFENL</sequence>
<reference evidence="10 11" key="1">
    <citation type="submission" date="2015-12" db="EMBL/GenBank/DDBJ databases">
        <title>Dictyostelia acquired genes for synthesis and detection of signals that induce cell-type specialization by lateral gene transfer from prokaryotes.</title>
        <authorList>
            <person name="Gloeckner G."/>
            <person name="Schaap P."/>
        </authorList>
    </citation>
    <scope>NUCLEOTIDE SEQUENCE [LARGE SCALE GENOMIC DNA]</scope>
    <source>
        <strain evidence="10 11">TK</strain>
    </source>
</reference>
<keyword evidence="3" id="KW-0698">rRNA processing</keyword>
<dbReference type="STRING" id="361077.A0A152A9W9"/>
<dbReference type="SUPFAM" id="SSF50978">
    <property type="entry name" value="WD40 repeat-like"/>
    <property type="match status" value="1"/>
</dbReference>
<evidence type="ECO:0000256" key="7">
    <source>
        <dbReference type="ARBA" id="ARBA00023242"/>
    </source>
</evidence>
<feature type="region of interest" description="Disordered" evidence="8">
    <location>
        <begin position="782"/>
        <end position="839"/>
    </location>
</feature>
<evidence type="ECO:0000256" key="2">
    <source>
        <dbReference type="ARBA" id="ARBA00022517"/>
    </source>
</evidence>
<gene>
    <name evidence="10" type="ORF">DLAC_00506</name>
</gene>
<dbReference type="GO" id="GO:0006364">
    <property type="term" value="P:rRNA processing"/>
    <property type="evidence" value="ECO:0007669"/>
    <property type="project" value="UniProtKB-KW"/>
</dbReference>
<evidence type="ECO:0000313" key="10">
    <source>
        <dbReference type="EMBL" id="KYR03018.1"/>
    </source>
</evidence>
<keyword evidence="2" id="KW-0690">Ribosome biogenesis</keyword>